<evidence type="ECO:0000313" key="8">
    <source>
        <dbReference type="Proteomes" id="UP001218188"/>
    </source>
</evidence>
<dbReference type="InterPro" id="IPR008271">
    <property type="entry name" value="Ser/Thr_kinase_AS"/>
</dbReference>
<name>A0AAD6TA74_9AGAR</name>
<feature type="compositionally biased region" description="Polar residues" evidence="5">
    <location>
        <begin position="381"/>
        <end position="398"/>
    </location>
</feature>
<keyword evidence="4" id="KW-0723">Serine/threonine-protein kinase</keyword>
<dbReference type="GO" id="GO:0004674">
    <property type="term" value="F:protein serine/threonine kinase activity"/>
    <property type="evidence" value="ECO:0007669"/>
    <property type="project" value="UniProtKB-KW"/>
</dbReference>
<keyword evidence="1 3" id="KW-0547">Nucleotide-binding</keyword>
<dbReference type="GO" id="GO:0005524">
    <property type="term" value="F:ATP binding"/>
    <property type="evidence" value="ECO:0007669"/>
    <property type="project" value="UniProtKB-UniRule"/>
</dbReference>
<dbReference type="PANTHER" id="PTHR24345">
    <property type="entry name" value="SERINE/THREONINE-PROTEIN KINASE PLK"/>
    <property type="match status" value="1"/>
</dbReference>
<comment type="caution">
    <text evidence="7">The sequence shown here is derived from an EMBL/GenBank/DDBJ whole genome shotgun (WGS) entry which is preliminary data.</text>
</comment>
<keyword evidence="8" id="KW-1185">Reference proteome</keyword>
<dbReference type="GO" id="GO:0005634">
    <property type="term" value="C:nucleus"/>
    <property type="evidence" value="ECO:0007669"/>
    <property type="project" value="TreeGrafter"/>
</dbReference>
<evidence type="ECO:0000256" key="5">
    <source>
        <dbReference type="SAM" id="MobiDB-lite"/>
    </source>
</evidence>
<evidence type="ECO:0000256" key="3">
    <source>
        <dbReference type="PROSITE-ProRule" id="PRU10141"/>
    </source>
</evidence>
<dbReference type="SMART" id="SM00220">
    <property type="entry name" value="S_TKc"/>
    <property type="match status" value="1"/>
</dbReference>
<proteinExistence type="inferred from homology"/>
<dbReference type="Gene3D" id="1.10.510.10">
    <property type="entry name" value="Transferase(Phosphotransferase) domain 1"/>
    <property type="match status" value="1"/>
</dbReference>
<feature type="binding site" evidence="3">
    <location>
        <position position="54"/>
    </location>
    <ligand>
        <name>ATP</name>
        <dbReference type="ChEBI" id="CHEBI:30616"/>
    </ligand>
</feature>
<protein>
    <submittedName>
        <fullName evidence="7">Kinase-like domain-containing protein</fullName>
    </submittedName>
</protein>
<dbReference type="AlphaFoldDB" id="A0AAD6TA74"/>
<dbReference type="SUPFAM" id="SSF56112">
    <property type="entry name" value="Protein kinase-like (PK-like)"/>
    <property type="match status" value="1"/>
</dbReference>
<evidence type="ECO:0000259" key="6">
    <source>
        <dbReference type="PROSITE" id="PS50011"/>
    </source>
</evidence>
<keyword evidence="7" id="KW-0418">Kinase</keyword>
<dbReference type="InterPro" id="IPR000719">
    <property type="entry name" value="Prot_kinase_dom"/>
</dbReference>
<dbReference type="InterPro" id="IPR011009">
    <property type="entry name" value="Kinase-like_dom_sf"/>
</dbReference>
<dbReference type="InterPro" id="IPR017441">
    <property type="entry name" value="Protein_kinase_ATP_BS"/>
</dbReference>
<feature type="region of interest" description="Disordered" evidence="5">
    <location>
        <begin position="357"/>
        <end position="398"/>
    </location>
</feature>
<keyword evidence="2 3" id="KW-0067">ATP-binding</keyword>
<dbReference type="PROSITE" id="PS00107">
    <property type="entry name" value="PROTEIN_KINASE_ATP"/>
    <property type="match status" value="1"/>
</dbReference>
<gene>
    <name evidence="7" type="ORF">C8F04DRAFT_1297032</name>
</gene>
<evidence type="ECO:0000256" key="2">
    <source>
        <dbReference type="ARBA" id="ARBA00022840"/>
    </source>
</evidence>
<evidence type="ECO:0000256" key="1">
    <source>
        <dbReference type="ARBA" id="ARBA00022741"/>
    </source>
</evidence>
<organism evidence="7 8">
    <name type="scientific">Mycena alexandri</name>
    <dbReference type="NCBI Taxonomy" id="1745969"/>
    <lineage>
        <taxon>Eukaryota</taxon>
        <taxon>Fungi</taxon>
        <taxon>Dikarya</taxon>
        <taxon>Basidiomycota</taxon>
        <taxon>Agaricomycotina</taxon>
        <taxon>Agaricomycetes</taxon>
        <taxon>Agaricomycetidae</taxon>
        <taxon>Agaricales</taxon>
        <taxon>Marasmiineae</taxon>
        <taxon>Mycenaceae</taxon>
        <taxon>Mycena</taxon>
    </lineage>
</organism>
<comment type="similarity">
    <text evidence="4">Belongs to the protein kinase superfamily.</text>
</comment>
<evidence type="ECO:0000256" key="4">
    <source>
        <dbReference type="RuleBase" id="RU000304"/>
    </source>
</evidence>
<reference evidence="7" key="1">
    <citation type="submission" date="2023-03" db="EMBL/GenBank/DDBJ databases">
        <title>Massive genome expansion in bonnet fungi (Mycena s.s.) driven by repeated elements and novel gene families across ecological guilds.</title>
        <authorList>
            <consortium name="Lawrence Berkeley National Laboratory"/>
            <person name="Harder C.B."/>
            <person name="Miyauchi S."/>
            <person name="Viragh M."/>
            <person name="Kuo A."/>
            <person name="Thoen E."/>
            <person name="Andreopoulos B."/>
            <person name="Lu D."/>
            <person name="Skrede I."/>
            <person name="Drula E."/>
            <person name="Henrissat B."/>
            <person name="Morin E."/>
            <person name="Kohler A."/>
            <person name="Barry K."/>
            <person name="LaButti K."/>
            <person name="Morin E."/>
            <person name="Salamov A."/>
            <person name="Lipzen A."/>
            <person name="Mereny Z."/>
            <person name="Hegedus B."/>
            <person name="Baldrian P."/>
            <person name="Stursova M."/>
            <person name="Weitz H."/>
            <person name="Taylor A."/>
            <person name="Grigoriev I.V."/>
            <person name="Nagy L.G."/>
            <person name="Martin F."/>
            <person name="Kauserud H."/>
        </authorList>
    </citation>
    <scope>NUCLEOTIDE SEQUENCE</scope>
    <source>
        <strain evidence="7">CBHHK200</strain>
    </source>
</reference>
<feature type="compositionally biased region" description="Low complexity" evidence="5">
    <location>
        <begin position="370"/>
        <end position="380"/>
    </location>
</feature>
<feature type="domain" description="Protein kinase" evidence="6">
    <location>
        <begin position="21"/>
        <end position="289"/>
    </location>
</feature>
<sequence length="477" mass="51554">MAPSSQTLPDLSGEFIDDGCLQLLCLLGSGAYGKVYKALDTTSPPDDLEYYAVKCMHRFEPGSRDAEIQENELMVHCMISDHPRIITLHRQFCTDEFVFVVLELSAGGDFFSAMVDRNCFHANPPRVKKAMNELLDAVEFLHRNSVFHRDIKPENILCNSAGTDIRLADFGLATQVAVSTQFGCGSRSYMSPESIDRVYANGCYSARHSDLWAISVLFTNMISGRYPWASAEISDAGFAAFRNDSNYLLKALKLSRPASALLKRCFHMNPLRRPTLAQFREAVNDIDFFSLEDVVACMSPPLRLPSPQLPVPTSLTLEWAVAAAPSAVGDCETPRPSFPIAMPQPIQFNPFALVASSSSSSSPSPPPPSSSSSLPSCGSSVQTDVSTATDSSLPATPATFSNDAVDVVRSRLPASAASMALPALPPRAYLGQFRPRHIPTSKATAYRTIGHSRITLGRKSAGATVLSESVSATSAEA</sequence>
<dbReference type="EMBL" id="JARJCM010000014">
    <property type="protein sequence ID" value="KAJ7041880.1"/>
    <property type="molecule type" value="Genomic_DNA"/>
</dbReference>
<dbReference type="PROSITE" id="PS00108">
    <property type="entry name" value="PROTEIN_KINASE_ST"/>
    <property type="match status" value="1"/>
</dbReference>
<dbReference type="PROSITE" id="PS50011">
    <property type="entry name" value="PROTEIN_KINASE_DOM"/>
    <property type="match status" value="1"/>
</dbReference>
<accession>A0AAD6TA74</accession>
<dbReference type="Pfam" id="PF00069">
    <property type="entry name" value="Pkinase"/>
    <property type="match status" value="1"/>
</dbReference>
<dbReference type="Proteomes" id="UP001218188">
    <property type="component" value="Unassembled WGS sequence"/>
</dbReference>
<evidence type="ECO:0000313" key="7">
    <source>
        <dbReference type="EMBL" id="KAJ7041880.1"/>
    </source>
</evidence>
<keyword evidence="7" id="KW-0808">Transferase</keyword>